<feature type="signal peptide" evidence="9">
    <location>
        <begin position="1"/>
        <end position="28"/>
    </location>
</feature>
<dbReference type="PROSITE" id="PS51257">
    <property type="entry name" value="PROKAR_LIPOPROTEIN"/>
    <property type="match status" value="1"/>
</dbReference>
<dbReference type="KEGG" id="rge:RGE_40840"/>
<dbReference type="Gene3D" id="1.20.1600.10">
    <property type="entry name" value="Outer membrane efflux proteins (OEP)"/>
    <property type="match status" value="1"/>
</dbReference>
<organism evidence="10 11">
    <name type="scientific">Rubrivivax gelatinosus (strain NBRC 100245 / IL144)</name>
    <dbReference type="NCBI Taxonomy" id="983917"/>
    <lineage>
        <taxon>Bacteria</taxon>
        <taxon>Pseudomonadati</taxon>
        <taxon>Pseudomonadota</taxon>
        <taxon>Betaproteobacteria</taxon>
        <taxon>Burkholderiales</taxon>
        <taxon>Sphaerotilaceae</taxon>
        <taxon>Rubrivivax</taxon>
    </lineage>
</organism>
<dbReference type="RefSeq" id="WP_014430270.1">
    <property type="nucleotide sequence ID" value="NC_017075.1"/>
</dbReference>
<dbReference type="PANTHER" id="PTHR30203">
    <property type="entry name" value="OUTER MEMBRANE CATION EFFLUX PROTEIN"/>
    <property type="match status" value="1"/>
</dbReference>
<dbReference type="GO" id="GO:0005886">
    <property type="term" value="C:plasma membrane"/>
    <property type="evidence" value="ECO:0007669"/>
    <property type="project" value="UniProtKB-SubCell"/>
</dbReference>
<evidence type="ECO:0000313" key="11">
    <source>
        <dbReference type="Proteomes" id="UP000007883"/>
    </source>
</evidence>
<keyword evidence="4 9" id="KW-0812">Transmembrane</keyword>
<keyword evidence="6 9" id="KW-0472">Membrane</keyword>
<keyword evidence="3 9" id="KW-1134">Transmembrane beta strand</keyword>
<evidence type="ECO:0000256" key="4">
    <source>
        <dbReference type="ARBA" id="ARBA00022692"/>
    </source>
</evidence>
<accession>I0HWN3</accession>
<dbReference type="Gene3D" id="2.20.200.10">
    <property type="entry name" value="Outer membrane efflux proteins (OEP)"/>
    <property type="match status" value="1"/>
</dbReference>
<evidence type="ECO:0000256" key="2">
    <source>
        <dbReference type="ARBA" id="ARBA00007613"/>
    </source>
</evidence>
<dbReference type="SUPFAM" id="SSF56954">
    <property type="entry name" value="Outer membrane efflux proteins (OEP)"/>
    <property type="match status" value="1"/>
</dbReference>
<evidence type="ECO:0000256" key="6">
    <source>
        <dbReference type="ARBA" id="ARBA00023136"/>
    </source>
</evidence>
<reference evidence="10 11" key="1">
    <citation type="journal article" date="2012" name="J. Bacteriol.">
        <title>Complete genome sequence of phototrophic betaproteobacterium Rubrivivax gelatinosus IL144.</title>
        <authorList>
            <person name="Nagashima S."/>
            <person name="Kamimura A."/>
            <person name="Shimizu T."/>
            <person name="Nakamura-isaki S."/>
            <person name="Aono E."/>
            <person name="Sakamoto K."/>
            <person name="Ichikawa N."/>
            <person name="Nakazawa H."/>
            <person name="Sekine M."/>
            <person name="Yamazaki S."/>
            <person name="Fujita N."/>
            <person name="Shimada K."/>
            <person name="Hanada S."/>
            <person name="Nagashima K.V.P."/>
        </authorList>
    </citation>
    <scope>NUCLEOTIDE SEQUENCE [LARGE SCALE GENOMIC DNA]</scope>
    <source>
        <strain evidence="11">NBRC 100245 / IL144</strain>
    </source>
</reference>
<dbReference type="PANTHER" id="PTHR30203:SF20">
    <property type="entry name" value="MULTIDRUG RESISTANCE OUTER MEMBRANE PROTEIN MDTP-RELATED"/>
    <property type="match status" value="1"/>
</dbReference>
<dbReference type="NCBIfam" id="TIGR01845">
    <property type="entry name" value="outer_NodT"/>
    <property type="match status" value="1"/>
</dbReference>
<evidence type="ECO:0000313" key="10">
    <source>
        <dbReference type="EMBL" id="BAL97420.1"/>
    </source>
</evidence>
<name>I0HWN3_RUBGI</name>
<proteinExistence type="inferred from homology"/>
<dbReference type="eggNOG" id="COG1538">
    <property type="taxonomic scope" value="Bacteria"/>
</dbReference>
<dbReference type="EMBL" id="AP012320">
    <property type="protein sequence ID" value="BAL97420.1"/>
    <property type="molecule type" value="Genomic_DNA"/>
</dbReference>
<sequence length="477" mass="49867">MTRFIPASIALAAALAAAGCASPGELPAARTLATASAAGATDTATPWPAERWWTGFGDTTLDGLVDRALDGQPSLQVAAARLRQAEAAVGVASAGRLPQVQGTVDMTRQRFTENGPYPAPLAGSYQWNNAAQIGASWELDLFGRERNTIAAALGQSRAAEAELQAARVLLAANVVSAYVNLGRLVENREVARQSLAQREQILTLVRQRIAAGLDTTVELRQAEGLIAQSRVDLEALDESTSRARHALAELTGQGPNALEGLTPSLAPLHSTPLPAGLPADLLGRRADLVAQRWRVEAAMRDVDVARTLFYPNVSLTAFAGFSSLGLDDFVKASSRNLGIGPALSLPIFEGGRLRANLGARAAEVDAAVEGYNGALLRALREVADEVAGLQSLERQQRAQADAGAAADAAYALAIQRYQAGLGNFLTVLNAQTNVLAQSRAATDLKARHLSSEVALTRALGGGWSAAADTLPAPVASR</sequence>
<dbReference type="Proteomes" id="UP000007883">
    <property type="component" value="Chromosome"/>
</dbReference>
<keyword evidence="5 9" id="KW-0732">Signal</keyword>
<comment type="similarity">
    <text evidence="2 9">Belongs to the outer membrane factor (OMF) (TC 1.B.17) family.</text>
</comment>
<evidence type="ECO:0000256" key="9">
    <source>
        <dbReference type="RuleBase" id="RU362097"/>
    </source>
</evidence>
<dbReference type="AlphaFoldDB" id="I0HWN3"/>
<dbReference type="PATRIC" id="fig|983917.3.peg.3984"/>
<keyword evidence="8 9" id="KW-0449">Lipoprotein</keyword>
<comment type="subcellular location">
    <subcellularLocation>
        <location evidence="9">Cell membrane</location>
        <topology evidence="9">Lipid-anchor</topology>
    </subcellularLocation>
    <subcellularLocation>
        <location evidence="1">Membrane</location>
    </subcellularLocation>
</comment>
<dbReference type="GO" id="GO:0015562">
    <property type="term" value="F:efflux transmembrane transporter activity"/>
    <property type="evidence" value="ECO:0007669"/>
    <property type="project" value="InterPro"/>
</dbReference>
<dbReference type="HOGENOM" id="CLU_012817_13_2_4"/>
<keyword evidence="11" id="KW-1185">Reference proteome</keyword>
<evidence type="ECO:0000256" key="1">
    <source>
        <dbReference type="ARBA" id="ARBA00004370"/>
    </source>
</evidence>
<evidence type="ECO:0000256" key="8">
    <source>
        <dbReference type="ARBA" id="ARBA00023288"/>
    </source>
</evidence>
<keyword evidence="7 9" id="KW-0564">Palmitate</keyword>
<evidence type="ECO:0000256" key="3">
    <source>
        <dbReference type="ARBA" id="ARBA00022452"/>
    </source>
</evidence>
<dbReference type="STRING" id="983917.RGE_40840"/>
<dbReference type="InterPro" id="IPR010131">
    <property type="entry name" value="MdtP/NodT-like"/>
</dbReference>
<evidence type="ECO:0000256" key="7">
    <source>
        <dbReference type="ARBA" id="ARBA00023139"/>
    </source>
</evidence>
<gene>
    <name evidence="10" type="ordered locus">RGE_40840</name>
</gene>
<dbReference type="Pfam" id="PF02321">
    <property type="entry name" value="OEP"/>
    <property type="match status" value="2"/>
</dbReference>
<feature type="chain" id="PRO_5001439734" evidence="9">
    <location>
        <begin position="29"/>
        <end position="477"/>
    </location>
</feature>
<protein>
    <submittedName>
        <fullName evidence="10">Outer membrane protein</fullName>
    </submittedName>
</protein>
<evidence type="ECO:0000256" key="5">
    <source>
        <dbReference type="ARBA" id="ARBA00022729"/>
    </source>
</evidence>
<dbReference type="InterPro" id="IPR003423">
    <property type="entry name" value="OMP_efflux"/>
</dbReference>